<name>A0A5D0HT80_9FLAO</name>
<dbReference type="InterPro" id="IPR019734">
    <property type="entry name" value="TPR_rpt"/>
</dbReference>
<dbReference type="SMART" id="SM00028">
    <property type="entry name" value="TPR"/>
    <property type="match status" value="4"/>
</dbReference>
<dbReference type="EMBL" id="VSDQ01000679">
    <property type="protein sequence ID" value="TYA74536.1"/>
    <property type="molecule type" value="Genomic_DNA"/>
</dbReference>
<feature type="domain" description="HTH LytTR-type" evidence="1">
    <location>
        <begin position="491"/>
        <end position="592"/>
    </location>
</feature>
<proteinExistence type="predicted"/>
<dbReference type="Gene3D" id="1.25.40.10">
    <property type="entry name" value="Tetratricopeptide repeat domain"/>
    <property type="match status" value="2"/>
</dbReference>
<dbReference type="GO" id="GO:0003677">
    <property type="term" value="F:DNA binding"/>
    <property type="evidence" value="ECO:0007669"/>
    <property type="project" value="InterPro"/>
</dbReference>
<accession>A0A5D0HT80</accession>
<dbReference type="InterPro" id="IPR011990">
    <property type="entry name" value="TPR-like_helical_dom_sf"/>
</dbReference>
<dbReference type="Proteomes" id="UP000323930">
    <property type="component" value="Unassembled WGS sequence"/>
</dbReference>
<keyword evidence="3" id="KW-1185">Reference proteome</keyword>
<gene>
    <name evidence="2" type="ORF">FUA24_14545</name>
</gene>
<dbReference type="AlphaFoldDB" id="A0A5D0HT80"/>
<evidence type="ECO:0000259" key="1">
    <source>
        <dbReference type="SMART" id="SM00850"/>
    </source>
</evidence>
<organism evidence="2 3">
    <name type="scientific">Seonamhaeicola marinus</name>
    <dbReference type="NCBI Taxonomy" id="1912246"/>
    <lineage>
        <taxon>Bacteria</taxon>
        <taxon>Pseudomonadati</taxon>
        <taxon>Bacteroidota</taxon>
        <taxon>Flavobacteriia</taxon>
        <taxon>Flavobacteriales</taxon>
        <taxon>Flavobacteriaceae</taxon>
    </lineage>
</organism>
<sequence length="594" mass="69728">MFKTRKETGACIKFTRLKTKILIHTILILDFENLSNNSEVDYIKKAVPLEITHLLSQFKEIRIISNITQNLLNTELGKNTKIDFFLKGTFIKIKSSYRFQFQLINNKNNECLLSIKLEEDEKNMFQLIDSVSYKIAKHLELEFLSKKNRPNINHTAYQYYLKGLQNWNLWNKEDIEQAIEYFKEVIELEPEFAMTYVRLAQCYSFLAAVITKDSIRNYNYAKEAANKAITLDKDSIDAYLNLALIKLINDVDILGAYYAFKNAFSINNSYIKCHHYYAYYLITIGKYQNAIDTLDFSLKLDPLNLQLNTTYGFTLLLHKKYNKAEKHLKKTLATYPESEVTYDALIWTYILSEQYFKAKMLIENSKINLLLSPTMQIIVYKALEDTKKLTFWRKKFENLLKQDKNGSYSREISAVYLALGDLKNGAKYFESFYKNKMGFIRALSHPAWKTFRESDKFYLYKKRLKLLNPPTLPPDLTKGTNDIILIRSSTSDFFTIPADSLLYIESKGVYCDINFVNNHKIHKKVLRVSLNKIMKDTLYLHFFRCHNSFIINKKAPFFISGNRKLAKLKLKRHNIKIPVSRSKFIEAFKLFPNV</sequence>
<evidence type="ECO:0000313" key="3">
    <source>
        <dbReference type="Proteomes" id="UP000323930"/>
    </source>
</evidence>
<evidence type="ECO:0000313" key="2">
    <source>
        <dbReference type="EMBL" id="TYA74536.1"/>
    </source>
</evidence>
<dbReference type="OrthoDB" id="1118393at2"/>
<protein>
    <recommendedName>
        <fullName evidence="1">HTH LytTR-type domain-containing protein</fullName>
    </recommendedName>
</protein>
<dbReference type="Gene3D" id="2.40.50.1020">
    <property type="entry name" value="LytTr DNA-binding domain"/>
    <property type="match status" value="1"/>
</dbReference>
<dbReference type="SUPFAM" id="SSF48452">
    <property type="entry name" value="TPR-like"/>
    <property type="match status" value="1"/>
</dbReference>
<dbReference type="InterPro" id="IPR007492">
    <property type="entry name" value="LytTR_DNA-bd_dom"/>
</dbReference>
<reference evidence="2 3" key="1">
    <citation type="submission" date="2019-08" db="EMBL/GenBank/DDBJ databases">
        <title>Seonamhaeicola sediminis sp. nov., isolated from marine sediment.</title>
        <authorList>
            <person name="Cao W.R."/>
        </authorList>
    </citation>
    <scope>NUCLEOTIDE SEQUENCE [LARGE SCALE GENOMIC DNA]</scope>
    <source>
        <strain evidence="2 3">B011</strain>
    </source>
</reference>
<comment type="caution">
    <text evidence="2">The sequence shown here is derived from an EMBL/GenBank/DDBJ whole genome shotgun (WGS) entry which is preliminary data.</text>
</comment>
<dbReference type="Pfam" id="PF04397">
    <property type="entry name" value="LytTR"/>
    <property type="match status" value="1"/>
</dbReference>
<dbReference type="SMART" id="SM00850">
    <property type="entry name" value="LytTR"/>
    <property type="match status" value="1"/>
</dbReference>